<dbReference type="Gene3D" id="1.25.40.10">
    <property type="entry name" value="Tetratricopeptide repeat domain"/>
    <property type="match status" value="1"/>
</dbReference>
<proteinExistence type="predicted"/>
<dbReference type="InterPro" id="IPR011990">
    <property type="entry name" value="TPR-like_helical_dom_sf"/>
</dbReference>
<evidence type="ECO:0000256" key="3">
    <source>
        <dbReference type="SAM" id="MobiDB-lite"/>
    </source>
</evidence>
<evidence type="ECO:0000256" key="2">
    <source>
        <dbReference type="PROSITE-ProRule" id="PRU00339"/>
    </source>
</evidence>
<dbReference type="InterPro" id="IPR019734">
    <property type="entry name" value="TPR_rpt"/>
</dbReference>
<dbReference type="InterPro" id="IPR027417">
    <property type="entry name" value="P-loop_NTPase"/>
</dbReference>
<dbReference type="Pfam" id="PF13432">
    <property type="entry name" value="TPR_16"/>
    <property type="match status" value="1"/>
</dbReference>
<feature type="non-terminal residue" evidence="6">
    <location>
        <position position="1"/>
    </location>
</feature>
<feature type="compositionally biased region" description="Polar residues" evidence="3">
    <location>
        <begin position="1328"/>
        <end position="1341"/>
    </location>
</feature>
<feature type="compositionally biased region" description="Acidic residues" evidence="3">
    <location>
        <begin position="649"/>
        <end position="664"/>
    </location>
</feature>
<dbReference type="PANTHER" id="PTHR10039:SF17">
    <property type="entry name" value="FUNGAL STAND N-TERMINAL GOODBYE DOMAIN-CONTAINING PROTEIN-RELATED"/>
    <property type="match status" value="1"/>
</dbReference>
<organism evidence="6 7">
    <name type="scientific">Scytalidium lignicola</name>
    <name type="common">Hyphomycete</name>
    <dbReference type="NCBI Taxonomy" id="5539"/>
    <lineage>
        <taxon>Eukaryota</taxon>
        <taxon>Fungi</taxon>
        <taxon>Dikarya</taxon>
        <taxon>Ascomycota</taxon>
        <taxon>Pezizomycotina</taxon>
        <taxon>Leotiomycetes</taxon>
        <taxon>Leotiomycetes incertae sedis</taxon>
        <taxon>Scytalidium</taxon>
    </lineage>
</organism>
<feature type="non-terminal residue" evidence="6">
    <location>
        <position position="1479"/>
    </location>
</feature>
<feature type="region of interest" description="Disordered" evidence="3">
    <location>
        <begin position="1324"/>
        <end position="1381"/>
    </location>
</feature>
<dbReference type="InterPro" id="IPR031350">
    <property type="entry name" value="Goodbye_dom"/>
</dbReference>
<dbReference type="PROSITE" id="PS50005">
    <property type="entry name" value="TPR"/>
    <property type="match status" value="1"/>
</dbReference>
<dbReference type="EMBL" id="NCSJ02000028">
    <property type="protein sequence ID" value="RFU33903.1"/>
    <property type="molecule type" value="Genomic_DNA"/>
</dbReference>
<feature type="compositionally biased region" description="Basic and acidic residues" evidence="3">
    <location>
        <begin position="1212"/>
        <end position="1226"/>
    </location>
</feature>
<dbReference type="Pfam" id="PF24883">
    <property type="entry name" value="NPHP3_N"/>
    <property type="match status" value="1"/>
</dbReference>
<feature type="region of interest" description="Disordered" evidence="3">
    <location>
        <begin position="649"/>
        <end position="686"/>
    </location>
</feature>
<reference evidence="6 7" key="1">
    <citation type="submission" date="2018-05" db="EMBL/GenBank/DDBJ databases">
        <title>Draft genome sequence of Scytalidium lignicola DSM 105466, a ubiquitous saprotrophic fungus.</title>
        <authorList>
            <person name="Buettner E."/>
            <person name="Gebauer A.M."/>
            <person name="Hofrichter M."/>
            <person name="Liers C."/>
            <person name="Kellner H."/>
        </authorList>
    </citation>
    <scope>NUCLEOTIDE SEQUENCE [LARGE SCALE GENOMIC DNA]</scope>
    <source>
        <strain evidence="6 7">DSM 105466</strain>
    </source>
</reference>
<gene>
    <name evidence="6" type="ORF">B7463_g2403</name>
</gene>
<comment type="caution">
    <text evidence="6">The sequence shown here is derived from an EMBL/GenBank/DDBJ whole genome shotgun (WGS) entry which is preliminary data.</text>
</comment>
<dbReference type="PANTHER" id="PTHR10039">
    <property type="entry name" value="AMELOGENIN"/>
    <property type="match status" value="1"/>
</dbReference>
<keyword evidence="2" id="KW-0802">TPR repeat</keyword>
<dbReference type="SUPFAM" id="SSF48452">
    <property type="entry name" value="TPR-like"/>
    <property type="match status" value="1"/>
</dbReference>
<dbReference type="Proteomes" id="UP000258309">
    <property type="component" value="Unassembled WGS sequence"/>
</dbReference>
<evidence type="ECO:0000259" key="4">
    <source>
        <dbReference type="Pfam" id="PF17109"/>
    </source>
</evidence>
<feature type="region of interest" description="Disordered" evidence="3">
    <location>
        <begin position="1203"/>
        <end position="1228"/>
    </location>
</feature>
<feature type="compositionally biased region" description="Basic and acidic residues" evidence="3">
    <location>
        <begin position="1364"/>
        <end position="1381"/>
    </location>
</feature>
<evidence type="ECO:0000259" key="5">
    <source>
        <dbReference type="Pfam" id="PF24883"/>
    </source>
</evidence>
<evidence type="ECO:0000313" key="6">
    <source>
        <dbReference type="EMBL" id="RFU33903.1"/>
    </source>
</evidence>
<sequence length="1479" mass="167446">MSTRAPNQEFLDIWADAEADYIRVTGHSFKEFVRPNSATELEYVLTNEHGHFVQARGRGKSPILHFLHVSLKPLQAAFPPAGTIWAAATFLINAADGVSDAYDKIEELFSRLEDFMIRLNHYTAMPKVDQDLRRLLAKILRSLLLLIAMQTKITQNMPKHRIKEYFRQLGHTDDANEVQGELDNLDKLTQQESSLGIVLIQENQIVEISRMQDFRGATEKAQATQLKKLDEEAMKNESFRNASQTAHAAQLKKLDQIADAITETKEDPVRKIRKALKPDMTAVESSLKRNLRPKLSGTCEWVLKNEIFQLWVNGKAPILRITGKEGAGKTVLTAAVIEHLQSKFSQGAQVSSTVSIAYFFYENKATIPQMFKTMSYMIAKSDKIYCKQMESTVADVDDTSSIDSLWRMLFTDPFSNEDGENSVMLVVDGLDGGNSEQLNAFQTLVEELQESVVDGDEDAPRIKLLLVSRPDGELSMLLDDEDSTTKDIPLIEILPEDNQEDIDNFIQSKLARLTNLKGDDRQYIVDTLRKNADGMFRYISLTIDEILHKRMPQEMRNAVDRLPKGLDEAFHRILQRFSTILDEDAIIDLNIFLEWVACAEEPISLENLNQIIQFQRSYGPYSGLEHDLRKKYASLFVLQRADNLTSEDLMSEEVLEDSDEDESFMETARNSDADSDTPAEKSLRDGNTISDPLTTIVKINHGIYEFFAKKGKAGAQVGVDLKEANLTIALKCMGLISEKFDEAEKWLSDYASCFWFSHLKNAESLQVSTEVKQTVAGYVLRLLHNPDIIGKWRYQVNINYLSTSFFISNDYIEVFQKWLTGLGEWQPDDAEDAAWLKTLVEDPKSFKKNVLKPLAMDSAGAWLKTEMDRTLPPFNFLHFYLKMIDSEDINAALEWPELEEISEEQILNAARWPKFEEDVIWNFRLAQILRDAGHLETAIEHFKKAVELDPENGIALTGLARAYAKQENYSEAVTLGAKALPLLGKDDTDYDDLSRMAEWYQQVNDDEKVIEMWQMATRLNDIEPYQAMVAVFKLLTLLPAKKRYSQVCDIAKELNTTTGSSAYSRLVEYIILCYQTYDSDTGYFIMQPLEMAAFKENQLQLVLDIKRAALHAAKKRKLEGPTVALRASLASYYYKFLNEEKKAVRLWKRVMADPTVASNTSLWYFAKTSALIQLSQVYLDKAVDAKASGESPDPHIEALQALSEGEPGSNDQDQKASDGDAPDIKSNKSNTRIPTLFLGAWYSENGEQLKARAALKEHVILALDLLSDKDDSNDGQGFRNLGMALLKYGDVENAAKALSMRKQFRFKYDDAQSVAADVEQLDLENTVDETNNSAEENQVSKPSEAEVDPVSDKPEQTAQASDVNENKETSDGSKNESDKEKCPSPAYCNGRYINCPSPDLYFDSNHNTCVFCYDIDFCNHCVGLVKEGKLTYRECGPRHKFYNLGDLPVLEKGKVKLGEEVVPWQDWVKSLKVEWNKAN</sequence>
<dbReference type="OrthoDB" id="448455at2759"/>
<dbReference type="SUPFAM" id="SSF52540">
    <property type="entry name" value="P-loop containing nucleoside triphosphate hydrolases"/>
    <property type="match status" value="1"/>
</dbReference>
<dbReference type="OMA" id="STIESAW"/>
<evidence type="ECO:0000313" key="7">
    <source>
        <dbReference type="Proteomes" id="UP000258309"/>
    </source>
</evidence>
<accession>A0A3E2HKZ4</accession>
<keyword evidence="1" id="KW-0677">Repeat</keyword>
<dbReference type="InterPro" id="IPR056884">
    <property type="entry name" value="NPHP3-like_N"/>
</dbReference>
<name>A0A3E2HKZ4_SCYLI</name>
<evidence type="ECO:0000256" key="1">
    <source>
        <dbReference type="ARBA" id="ARBA00022737"/>
    </source>
</evidence>
<dbReference type="SMART" id="SM00028">
    <property type="entry name" value="TPR"/>
    <property type="match status" value="3"/>
</dbReference>
<feature type="domain" description="Nephrocystin 3-like N-terminal" evidence="5">
    <location>
        <begin position="297"/>
        <end position="469"/>
    </location>
</feature>
<dbReference type="Pfam" id="PF17109">
    <property type="entry name" value="Goodbye"/>
    <property type="match status" value="1"/>
</dbReference>
<feature type="domain" description="Fungal STAND N-terminal Goodbye" evidence="4">
    <location>
        <begin position="14"/>
        <end position="122"/>
    </location>
</feature>
<keyword evidence="7" id="KW-1185">Reference proteome</keyword>
<protein>
    <submittedName>
        <fullName evidence="6">Uncharacterized protein</fullName>
    </submittedName>
</protein>
<feature type="repeat" description="TPR" evidence="2">
    <location>
        <begin position="919"/>
        <end position="952"/>
    </location>
</feature>
<dbReference type="Gene3D" id="3.40.50.300">
    <property type="entry name" value="P-loop containing nucleotide triphosphate hydrolases"/>
    <property type="match status" value="1"/>
</dbReference>